<reference evidence="1" key="1">
    <citation type="submission" date="2023-07" db="EMBL/GenBank/DDBJ databases">
        <title>Sorghum-associated microbial communities from plants grown in Nebraska, USA.</title>
        <authorList>
            <person name="Schachtman D."/>
        </authorList>
    </citation>
    <scope>NUCLEOTIDE SEQUENCE</scope>
    <source>
        <strain evidence="1">DS1061</strain>
    </source>
</reference>
<dbReference type="EMBL" id="JAURTK010000031">
    <property type="protein sequence ID" value="MDP9651798.1"/>
    <property type="molecule type" value="Genomic_DNA"/>
</dbReference>
<evidence type="ECO:0000313" key="2">
    <source>
        <dbReference type="Proteomes" id="UP001229486"/>
    </source>
</evidence>
<comment type="caution">
    <text evidence="1">The sequence shown here is derived from an EMBL/GenBank/DDBJ whole genome shotgun (WGS) entry which is preliminary data.</text>
</comment>
<organism evidence="1 2">
    <name type="scientific">Paraburkholderia caledonica</name>
    <dbReference type="NCBI Taxonomy" id="134536"/>
    <lineage>
        <taxon>Bacteria</taxon>
        <taxon>Pseudomonadati</taxon>
        <taxon>Pseudomonadota</taxon>
        <taxon>Betaproteobacteria</taxon>
        <taxon>Burkholderiales</taxon>
        <taxon>Burkholderiaceae</taxon>
        <taxon>Paraburkholderia</taxon>
    </lineage>
</organism>
<gene>
    <name evidence="1" type="ORF">J2793_007273</name>
</gene>
<dbReference type="AlphaFoldDB" id="A0AB73IP77"/>
<accession>A0AB73IP77</accession>
<evidence type="ECO:0000313" key="1">
    <source>
        <dbReference type="EMBL" id="MDP9651798.1"/>
    </source>
</evidence>
<sequence length="56" mass="6269">MDEVVKPLVIEQFKLVVMDVENQRDCGLKDPLHLLPRSAVAEDSKAPSGVYYIIAQ</sequence>
<dbReference type="Proteomes" id="UP001229486">
    <property type="component" value="Unassembled WGS sequence"/>
</dbReference>
<keyword evidence="1" id="KW-0449">Lipoprotein</keyword>
<name>A0AB73IP77_9BURK</name>
<protein>
    <submittedName>
        <fullName evidence="1">Small lipoprotein YifL</fullName>
    </submittedName>
</protein>
<proteinExistence type="predicted"/>
<dbReference type="RefSeq" id="WP_392396332.1">
    <property type="nucleotide sequence ID" value="NZ_JAURTK010000031.1"/>
</dbReference>